<gene>
    <name evidence="1" type="ORF">GCM10009601_11450</name>
</gene>
<accession>A0ABN1YLN2</accession>
<protein>
    <recommendedName>
        <fullName evidence="3">ANTAR domain-containing protein</fullName>
    </recommendedName>
</protein>
<sequence length="107" mass="11386">MHDTTQLRRLPWQEGDRPAFVSPGDGIVSRLADAFEAELIETARSDARRARSLADDAGATPPELRTALRFVAHSAEDAILVAVLRGERLGLNSPEPSAGAQTGGPGR</sequence>
<organism evidence="1 2">
    <name type="scientific">Streptomyces thermospinosisporus</name>
    <dbReference type="NCBI Taxonomy" id="161482"/>
    <lineage>
        <taxon>Bacteria</taxon>
        <taxon>Bacillati</taxon>
        <taxon>Actinomycetota</taxon>
        <taxon>Actinomycetes</taxon>
        <taxon>Kitasatosporales</taxon>
        <taxon>Streptomycetaceae</taxon>
        <taxon>Streptomyces</taxon>
    </lineage>
</organism>
<evidence type="ECO:0008006" key="3">
    <source>
        <dbReference type="Google" id="ProtNLM"/>
    </source>
</evidence>
<proteinExistence type="predicted"/>
<dbReference type="EMBL" id="BAAAIZ010000010">
    <property type="protein sequence ID" value="GAA1417435.1"/>
    <property type="molecule type" value="Genomic_DNA"/>
</dbReference>
<dbReference type="Proteomes" id="UP001500973">
    <property type="component" value="Unassembled WGS sequence"/>
</dbReference>
<evidence type="ECO:0000313" key="1">
    <source>
        <dbReference type="EMBL" id="GAA1417435.1"/>
    </source>
</evidence>
<dbReference type="RefSeq" id="WP_344010517.1">
    <property type="nucleotide sequence ID" value="NZ_BAAAIZ010000010.1"/>
</dbReference>
<name>A0ABN1YLN2_9ACTN</name>
<keyword evidence="2" id="KW-1185">Reference proteome</keyword>
<comment type="caution">
    <text evidence="1">The sequence shown here is derived from an EMBL/GenBank/DDBJ whole genome shotgun (WGS) entry which is preliminary data.</text>
</comment>
<reference evidence="2" key="1">
    <citation type="journal article" date="2019" name="Int. J. Syst. Evol. Microbiol.">
        <title>The Global Catalogue of Microorganisms (GCM) 10K type strain sequencing project: providing services to taxonomists for standard genome sequencing and annotation.</title>
        <authorList>
            <consortium name="The Broad Institute Genomics Platform"/>
            <consortium name="The Broad Institute Genome Sequencing Center for Infectious Disease"/>
            <person name="Wu L."/>
            <person name="Ma J."/>
        </authorList>
    </citation>
    <scope>NUCLEOTIDE SEQUENCE [LARGE SCALE GENOMIC DNA]</scope>
    <source>
        <strain evidence="2">JCM 11756</strain>
    </source>
</reference>
<evidence type="ECO:0000313" key="2">
    <source>
        <dbReference type="Proteomes" id="UP001500973"/>
    </source>
</evidence>